<keyword evidence="2" id="KW-1185">Reference proteome</keyword>
<proteinExistence type="predicted"/>
<organism evidence="1 2">
    <name type="scientific">Paraburkholderia caffeinitolerans</name>
    <dbReference type="NCBI Taxonomy" id="1723730"/>
    <lineage>
        <taxon>Bacteria</taxon>
        <taxon>Pseudomonadati</taxon>
        <taxon>Pseudomonadota</taxon>
        <taxon>Betaproteobacteria</taxon>
        <taxon>Burkholderiales</taxon>
        <taxon>Burkholderiaceae</taxon>
        <taxon>Paraburkholderia</taxon>
    </lineage>
</organism>
<dbReference type="RefSeq" id="WP_175197657.1">
    <property type="nucleotide sequence ID" value="NZ_CADIKL010000041.1"/>
</dbReference>
<gene>
    <name evidence="1" type="ORF">LMG28688_05840</name>
</gene>
<accession>A0A6J5GNY5</accession>
<evidence type="ECO:0000313" key="1">
    <source>
        <dbReference type="EMBL" id="CAB3803787.1"/>
    </source>
</evidence>
<dbReference type="EMBL" id="CADIKL010000041">
    <property type="protein sequence ID" value="CAB3803787.1"/>
    <property type="molecule type" value="Genomic_DNA"/>
</dbReference>
<sequence>MHWIDPACLPETKGTVTQFLLNPHGEPDGFLLDGKQQVHFPPHLGEHVMRHVSVGDTVTVRGVRPRTAGVIAAVSIHLGDGEIIVDEGPQRDGDGHERPEVETHATEVTGTVLLSLHGPKGDLRGALLDDGTSLRMPSHAAEALQAYLAPGARVQAWGDMVENGYGRTLEVSEIAEQTVADAGSDAGTGA</sequence>
<dbReference type="Proteomes" id="UP000494119">
    <property type="component" value="Unassembled WGS sequence"/>
</dbReference>
<dbReference type="AlphaFoldDB" id="A0A6J5GNY5"/>
<name>A0A6J5GNY5_9BURK</name>
<protein>
    <submittedName>
        <fullName evidence="1">Uncharacterized protein</fullName>
    </submittedName>
</protein>
<reference evidence="1 2" key="1">
    <citation type="submission" date="2020-04" db="EMBL/GenBank/DDBJ databases">
        <authorList>
            <person name="De Canck E."/>
        </authorList>
    </citation>
    <scope>NUCLEOTIDE SEQUENCE [LARGE SCALE GENOMIC DNA]</scope>
    <source>
        <strain evidence="1 2">LMG 28688</strain>
    </source>
</reference>
<evidence type="ECO:0000313" key="2">
    <source>
        <dbReference type="Proteomes" id="UP000494119"/>
    </source>
</evidence>